<keyword evidence="3" id="KW-0597">Phosphoprotein</keyword>
<evidence type="ECO:0000256" key="7">
    <source>
        <dbReference type="ARBA" id="ARBA00022989"/>
    </source>
</evidence>
<feature type="coiled-coil region" evidence="9">
    <location>
        <begin position="354"/>
        <end position="381"/>
    </location>
</feature>
<dbReference type="GO" id="GO:0005886">
    <property type="term" value="C:plasma membrane"/>
    <property type="evidence" value="ECO:0007669"/>
    <property type="project" value="UniProtKB-SubCell"/>
</dbReference>
<keyword evidence="6 12" id="KW-0418">Kinase</keyword>
<dbReference type="Proteomes" id="UP000284543">
    <property type="component" value="Unassembled WGS sequence"/>
</dbReference>
<dbReference type="CDD" id="cd18773">
    <property type="entry name" value="PDC1_HK_sensor"/>
    <property type="match status" value="1"/>
</dbReference>
<dbReference type="Gene3D" id="6.10.340.10">
    <property type="match status" value="1"/>
</dbReference>
<dbReference type="InterPro" id="IPR003594">
    <property type="entry name" value="HATPase_dom"/>
</dbReference>
<dbReference type="PROSITE" id="PS50885">
    <property type="entry name" value="HAMP"/>
    <property type="match status" value="1"/>
</dbReference>
<gene>
    <name evidence="12" type="ORF">DWW02_09450</name>
</gene>
<dbReference type="PANTHER" id="PTHR42713">
    <property type="entry name" value="HISTIDINE KINASE-RELATED"/>
    <property type="match status" value="1"/>
</dbReference>
<evidence type="ECO:0000256" key="3">
    <source>
        <dbReference type="ARBA" id="ARBA00022553"/>
    </source>
</evidence>
<organism evidence="12 13">
    <name type="scientific">Enterocloster bolteae</name>
    <dbReference type="NCBI Taxonomy" id="208479"/>
    <lineage>
        <taxon>Bacteria</taxon>
        <taxon>Bacillati</taxon>
        <taxon>Bacillota</taxon>
        <taxon>Clostridia</taxon>
        <taxon>Lachnospirales</taxon>
        <taxon>Lachnospiraceae</taxon>
        <taxon>Enterocloster</taxon>
    </lineage>
</organism>
<dbReference type="Pfam" id="PF06580">
    <property type="entry name" value="His_kinase"/>
    <property type="match status" value="1"/>
</dbReference>
<dbReference type="PANTHER" id="PTHR42713:SF2">
    <property type="entry name" value="TWO-COMPONENT SENSOR KINASE YESM"/>
    <property type="match status" value="1"/>
</dbReference>
<keyword evidence="5 10" id="KW-0812">Transmembrane</keyword>
<dbReference type="AlphaFoldDB" id="A0A412Z9N0"/>
<dbReference type="InterPro" id="IPR036890">
    <property type="entry name" value="HATPase_C_sf"/>
</dbReference>
<dbReference type="SUPFAM" id="SSF55874">
    <property type="entry name" value="ATPase domain of HSP90 chaperone/DNA topoisomerase II/histidine kinase"/>
    <property type="match status" value="1"/>
</dbReference>
<dbReference type="SMART" id="SM00387">
    <property type="entry name" value="HATPase_c"/>
    <property type="match status" value="1"/>
</dbReference>
<evidence type="ECO:0000256" key="9">
    <source>
        <dbReference type="SAM" id="Coils"/>
    </source>
</evidence>
<evidence type="ECO:0000256" key="2">
    <source>
        <dbReference type="ARBA" id="ARBA00022475"/>
    </source>
</evidence>
<dbReference type="InterPro" id="IPR010559">
    <property type="entry name" value="Sig_transdc_His_kin_internal"/>
</dbReference>
<dbReference type="InterPro" id="IPR051552">
    <property type="entry name" value="HptR"/>
</dbReference>
<comment type="caution">
    <text evidence="12">The sequence shown here is derived from an EMBL/GenBank/DDBJ whole genome shotgun (WGS) entry which is preliminary data.</text>
</comment>
<evidence type="ECO:0000313" key="12">
    <source>
        <dbReference type="EMBL" id="RGV76776.1"/>
    </source>
</evidence>
<keyword evidence="9" id="KW-0175">Coiled coil</keyword>
<evidence type="ECO:0000256" key="4">
    <source>
        <dbReference type="ARBA" id="ARBA00022679"/>
    </source>
</evidence>
<keyword evidence="7 10" id="KW-1133">Transmembrane helix</keyword>
<sequence length="593" mass="66927">MAGKAKKISIKSWFRRFGVQISMFYLAAGLMIVMVLSGAIYFFAANLMMDETVLKTRDQLEMSGANISTYIARIKGESNVFAADPMLRQYLSGKEDAPEPDLMGQIMTILSNDAYIKSLVVVSKDGRILSNEENLDMSVSEDMMKEGWYTDAIHNTMPVLTGARMQSFSADKDNWVISVSTEITDSSGENLGVLLMDMRYSVIEDHLRRLNLGKEGYVFLLNDKGEPVYHKDTSYFSDPEKKRQLLEILKAEDVYNKRQNQLTYRTNIENAGWTMVGVVSLDNLKMLEQQLFEALLLTGGLLFLAVLFIGILFTRRLAAPMADLERGMREIEKLTEISVHRNSFYEVELLAGNYNRMIRRIRALMDEIKEKEETLRHSELNVLVSQINPHFLYNTLDTIVWMAEFNDSERVIALTKSLAAFFRLSLNGGRELVSVADELDHMRQYLYIQKERYGDKLNYEIGEADELSDYTVPKIILQPVVENSIYHGIKPLDGPGYVTVTVKEMGERLIFTVADNGVGFNPEKPQTGKRKGKGSVGLKNVDERLKLYYGPDYGLQIDSSPGKGCTVYLIVGKKILGAGVCISGAEDAEGYIK</sequence>
<accession>A0A412Z9N0</accession>
<feature type="transmembrane region" description="Helical" evidence="10">
    <location>
        <begin position="21"/>
        <end position="44"/>
    </location>
</feature>
<dbReference type="Pfam" id="PF02518">
    <property type="entry name" value="HATPase_c"/>
    <property type="match status" value="1"/>
</dbReference>
<reference evidence="12 13" key="1">
    <citation type="submission" date="2018-08" db="EMBL/GenBank/DDBJ databases">
        <title>A genome reference for cultivated species of the human gut microbiota.</title>
        <authorList>
            <person name="Zou Y."/>
            <person name="Xue W."/>
            <person name="Luo G."/>
        </authorList>
    </citation>
    <scope>NUCLEOTIDE SEQUENCE [LARGE SCALE GENOMIC DNA]</scope>
    <source>
        <strain evidence="12 13">AF14-18</strain>
    </source>
</reference>
<keyword evidence="4" id="KW-0808">Transferase</keyword>
<keyword evidence="2" id="KW-1003">Cell membrane</keyword>
<protein>
    <submittedName>
        <fullName evidence="12">Sensor histidine kinase</fullName>
    </submittedName>
</protein>
<dbReference type="GO" id="GO:0000155">
    <property type="term" value="F:phosphorelay sensor kinase activity"/>
    <property type="evidence" value="ECO:0007669"/>
    <property type="project" value="InterPro"/>
</dbReference>
<evidence type="ECO:0000256" key="6">
    <source>
        <dbReference type="ARBA" id="ARBA00022777"/>
    </source>
</evidence>
<evidence type="ECO:0000256" key="8">
    <source>
        <dbReference type="ARBA" id="ARBA00023136"/>
    </source>
</evidence>
<feature type="domain" description="HAMP" evidence="11">
    <location>
        <begin position="315"/>
        <end position="366"/>
    </location>
</feature>
<dbReference type="RefSeq" id="WP_118018436.1">
    <property type="nucleotide sequence ID" value="NZ_CAUHGS010000005.1"/>
</dbReference>
<keyword evidence="8 10" id="KW-0472">Membrane</keyword>
<feature type="transmembrane region" description="Helical" evidence="10">
    <location>
        <begin position="291"/>
        <end position="313"/>
    </location>
</feature>
<name>A0A412Z9N0_9FIRM</name>
<dbReference type="Gene3D" id="3.30.565.10">
    <property type="entry name" value="Histidine kinase-like ATPase, C-terminal domain"/>
    <property type="match status" value="1"/>
</dbReference>
<evidence type="ECO:0000256" key="5">
    <source>
        <dbReference type="ARBA" id="ARBA00022692"/>
    </source>
</evidence>
<dbReference type="InterPro" id="IPR033479">
    <property type="entry name" value="dCache_1"/>
</dbReference>
<evidence type="ECO:0000259" key="11">
    <source>
        <dbReference type="PROSITE" id="PS50885"/>
    </source>
</evidence>
<dbReference type="InterPro" id="IPR003660">
    <property type="entry name" value="HAMP_dom"/>
</dbReference>
<dbReference type="EMBL" id="QRZM01000003">
    <property type="protein sequence ID" value="RGV76776.1"/>
    <property type="molecule type" value="Genomic_DNA"/>
</dbReference>
<evidence type="ECO:0000313" key="13">
    <source>
        <dbReference type="Proteomes" id="UP000284543"/>
    </source>
</evidence>
<dbReference type="Pfam" id="PF02743">
    <property type="entry name" value="dCache_1"/>
    <property type="match status" value="1"/>
</dbReference>
<evidence type="ECO:0000256" key="1">
    <source>
        <dbReference type="ARBA" id="ARBA00004651"/>
    </source>
</evidence>
<dbReference type="Gene3D" id="3.30.450.20">
    <property type="entry name" value="PAS domain"/>
    <property type="match status" value="2"/>
</dbReference>
<evidence type="ECO:0000256" key="10">
    <source>
        <dbReference type="SAM" id="Phobius"/>
    </source>
</evidence>
<proteinExistence type="predicted"/>
<comment type="subcellular location">
    <subcellularLocation>
        <location evidence="1">Cell membrane</location>
        <topology evidence="1">Multi-pass membrane protein</topology>
    </subcellularLocation>
</comment>